<dbReference type="InterPro" id="IPR029044">
    <property type="entry name" value="Nucleotide-diphossugar_trans"/>
</dbReference>
<proteinExistence type="predicted"/>
<dbReference type="EMBL" id="QDFR01000001">
    <property type="protein sequence ID" value="PVE56818.1"/>
    <property type="molecule type" value="Genomic_DNA"/>
</dbReference>
<sequence>MPPIDICLVAGRRPELLERTLKSFQASMFDRFEIANFYANIDPIFGDTNDEAATIAVIRSFFPNAHIHTPEQPGFCKAVKYLWQQARSEILFHLEDDWLLDEQLDPAEVSRIFSDKDVGQLSLNHYHKHWNFRYGHFHRRWDRRTILGIRFKVGKPFPLFATSPSFLRTDFARAAASLMDDRYDPEKQFYDGINPAMEDFVRPYKNYMLGAKKRFLITDIGREWRDERKLTKTYVDGVSNWEKEG</sequence>
<accession>A0AA92C6C7</accession>
<evidence type="ECO:0000313" key="1">
    <source>
        <dbReference type="EMBL" id="PVE56818.1"/>
    </source>
</evidence>
<dbReference type="Gene3D" id="3.90.550.10">
    <property type="entry name" value="Spore Coat Polysaccharide Biosynthesis Protein SpsA, Chain A"/>
    <property type="match status" value="1"/>
</dbReference>
<gene>
    <name evidence="1" type="ORF">DC430_03370</name>
</gene>
<evidence type="ECO:0000313" key="2">
    <source>
        <dbReference type="Proteomes" id="UP000244335"/>
    </source>
</evidence>
<dbReference type="AlphaFoldDB" id="A0AA92C6C7"/>
<organism evidence="1 2">
    <name type="scientific">Rhizobium rhizogenes</name>
    <name type="common">Agrobacterium rhizogenes</name>
    <dbReference type="NCBI Taxonomy" id="359"/>
    <lineage>
        <taxon>Bacteria</taxon>
        <taxon>Pseudomonadati</taxon>
        <taxon>Pseudomonadota</taxon>
        <taxon>Alphaproteobacteria</taxon>
        <taxon>Hyphomicrobiales</taxon>
        <taxon>Rhizobiaceae</taxon>
        <taxon>Rhizobium/Agrobacterium group</taxon>
        <taxon>Rhizobium</taxon>
    </lineage>
</organism>
<protein>
    <submittedName>
        <fullName evidence="1">Uncharacterized protein</fullName>
    </submittedName>
</protein>
<reference evidence="1 2" key="1">
    <citation type="submission" date="2018-04" db="EMBL/GenBank/DDBJ databases">
        <authorList>
            <person name="Hagen T."/>
        </authorList>
    </citation>
    <scope>NUCLEOTIDE SEQUENCE [LARGE SCALE GENOMIC DNA]</scope>
    <source>
        <strain evidence="1 2">TPD7009</strain>
    </source>
</reference>
<dbReference type="Proteomes" id="UP000244335">
    <property type="component" value="Unassembled WGS sequence"/>
</dbReference>
<dbReference type="RefSeq" id="WP_112521323.1">
    <property type="nucleotide sequence ID" value="NZ_QDFR01000001.1"/>
</dbReference>
<dbReference type="SUPFAM" id="SSF53448">
    <property type="entry name" value="Nucleotide-diphospho-sugar transferases"/>
    <property type="match status" value="1"/>
</dbReference>
<comment type="caution">
    <text evidence="1">The sequence shown here is derived from an EMBL/GenBank/DDBJ whole genome shotgun (WGS) entry which is preliminary data.</text>
</comment>
<name>A0AA92C6C7_RHIRH</name>